<dbReference type="GO" id="GO:0051664">
    <property type="term" value="P:nuclear pore localization"/>
    <property type="evidence" value="ECO:0007669"/>
    <property type="project" value="TreeGrafter"/>
</dbReference>
<reference evidence="11" key="1">
    <citation type="submission" date="2019-12" db="UniProtKB">
        <authorList>
            <consortium name="WormBaseParasite"/>
        </authorList>
    </citation>
    <scope>IDENTIFICATION</scope>
</reference>
<dbReference type="PROSITE" id="PS00226">
    <property type="entry name" value="IF_ROD_1"/>
    <property type="match status" value="1"/>
</dbReference>
<dbReference type="STRING" id="70415.A0A5S6QD61"/>
<keyword evidence="3" id="KW-0238">DNA-binding</keyword>
<evidence type="ECO:0000259" key="7">
    <source>
        <dbReference type="PROSITE" id="PS51841"/>
    </source>
</evidence>
<dbReference type="PROSITE" id="PS51968">
    <property type="entry name" value="GRH_CP2_DB"/>
    <property type="match status" value="1"/>
</dbReference>
<dbReference type="InterPro" id="IPR007604">
    <property type="entry name" value="CP2"/>
</dbReference>
<dbReference type="Proteomes" id="UP000046395">
    <property type="component" value="Unassembled WGS sequence"/>
</dbReference>
<dbReference type="FunFam" id="2.60.40.1260:FF:000003">
    <property type="entry name" value="Intermediate filament protein A"/>
    <property type="match status" value="1"/>
</dbReference>
<feature type="region of interest" description="Disordered" evidence="6">
    <location>
        <begin position="1087"/>
        <end position="1108"/>
    </location>
</feature>
<dbReference type="Pfam" id="PF04516">
    <property type="entry name" value="CP2"/>
    <property type="match status" value="1"/>
</dbReference>
<dbReference type="PANTHER" id="PTHR45721">
    <property type="entry name" value="LAMIN DM0-RELATED"/>
    <property type="match status" value="1"/>
</dbReference>
<protein>
    <submittedName>
        <fullName evidence="11">Uncharacterized protein</fullName>
    </submittedName>
</protein>
<name>A0A5S6QD61_TRIMR</name>
<dbReference type="Gene3D" id="2.60.40.1260">
    <property type="entry name" value="Lamin Tail domain"/>
    <property type="match status" value="1"/>
</dbReference>
<dbReference type="GO" id="GO:0003677">
    <property type="term" value="F:DNA binding"/>
    <property type="evidence" value="ECO:0007669"/>
    <property type="project" value="UniProtKB-KW"/>
</dbReference>
<evidence type="ECO:0000256" key="4">
    <source>
        <dbReference type="RuleBase" id="RU000685"/>
    </source>
</evidence>
<dbReference type="PROSITE" id="PS51842">
    <property type="entry name" value="IF_ROD_2"/>
    <property type="match status" value="1"/>
</dbReference>
<evidence type="ECO:0000313" key="10">
    <source>
        <dbReference type="Proteomes" id="UP000046395"/>
    </source>
</evidence>
<feature type="domain" description="IF rod" evidence="8">
    <location>
        <begin position="80"/>
        <end position="432"/>
    </location>
</feature>
<dbReference type="GO" id="GO:0005200">
    <property type="term" value="F:structural constituent of cytoskeleton"/>
    <property type="evidence" value="ECO:0007669"/>
    <property type="project" value="TreeGrafter"/>
</dbReference>
<dbReference type="SUPFAM" id="SSF64593">
    <property type="entry name" value="Intermediate filament protein, coiled coil region"/>
    <property type="match status" value="2"/>
</dbReference>
<keyword evidence="1 4" id="KW-0403">Intermediate filament</keyword>
<evidence type="ECO:0000256" key="2">
    <source>
        <dbReference type="ARBA" id="ARBA00023054"/>
    </source>
</evidence>
<evidence type="ECO:0000256" key="3">
    <source>
        <dbReference type="PROSITE-ProRule" id="PRU01313"/>
    </source>
</evidence>
<dbReference type="GO" id="GO:0006998">
    <property type="term" value="P:nuclear envelope organization"/>
    <property type="evidence" value="ECO:0007669"/>
    <property type="project" value="TreeGrafter"/>
</dbReference>
<keyword evidence="10" id="KW-1185">Reference proteome</keyword>
<evidence type="ECO:0000313" key="11">
    <source>
        <dbReference type="WBParaSite" id="TMUE_1000005306.1"/>
    </source>
</evidence>
<dbReference type="WBParaSite" id="TMUE_1000005306.1">
    <property type="protein sequence ID" value="TMUE_1000005306.1"/>
    <property type="gene ID" value="WBGene00289365"/>
</dbReference>
<dbReference type="GO" id="GO:0007097">
    <property type="term" value="P:nuclear migration"/>
    <property type="evidence" value="ECO:0007669"/>
    <property type="project" value="TreeGrafter"/>
</dbReference>
<dbReference type="Pfam" id="PF25416">
    <property type="entry name" value="GRHL1_C"/>
    <property type="match status" value="1"/>
</dbReference>
<comment type="similarity">
    <text evidence="4">Belongs to the intermediate filament family.</text>
</comment>
<dbReference type="SUPFAM" id="SSF74853">
    <property type="entry name" value="Lamin A/C globular tail domain"/>
    <property type="match status" value="1"/>
</dbReference>
<dbReference type="Gene3D" id="1.20.5.1160">
    <property type="entry name" value="Vasodilator-stimulated phosphoprotein"/>
    <property type="match status" value="1"/>
</dbReference>
<proteinExistence type="inferred from homology"/>
<dbReference type="Pfam" id="PF00038">
    <property type="entry name" value="Filament"/>
    <property type="match status" value="1"/>
</dbReference>
<feature type="domain" description="Grh/CP2 DB" evidence="9">
    <location>
        <begin position="905"/>
        <end position="1130"/>
    </location>
</feature>
<feature type="region of interest" description="Disordered" evidence="6">
    <location>
        <begin position="1"/>
        <end position="43"/>
    </location>
</feature>
<dbReference type="InterPro" id="IPR039008">
    <property type="entry name" value="IF_rod_dom"/>
</dbReference>
<keyword evidence="2 5" id="KW-0175">Coiled coil</keyword>
<dbReference type="GO" id="GO:0005652">
    <property type="term" value="C:nuclear lamina"/>
    <property type="evidence" value="ECO:0007669"/>
    <property type="project" value="TreeGrafter"/>
</dbReference>
<evidence type="ECO:0000256" key="5">
    <source>
        <dbReference type="SAM" id="Coils"/>
    </source>
</evidence>
<dbReference type="Gene3D" id="1.20.5.170">
    <property type="match status" value="1"/>
</dbReference>
<evidence type="ECO:0000259" key="8">
    <source>
        <dbReference type="PROSITE" id="PS51842"/>
    </source>
</evidence>
<dbReference type="GO" id="GO:0031507">
    <property type="term" value="P:heterochromatin formation"/>
    <property type="evidence" value="ECO:0007669"/>
    <property type="project" value="TreeGrafter"/>
</dbReference>
<dbReference type="GO" id="GO:0090435">
    <property type="term" value="P:protein localization to nuclear envelope"/>
    <property type="evidence" value="ECO:0007669"/>
    <property type="project" value="TreeGrafter"/>
</dbReference>
<dbReference type="Gene3D" id="1.20.5.500">
    <property type="entry name" value="Single helix bin"/>
    <property type="match status" value="1"/>
</dbReference>
<comment type="subcellular location">
    <subcellularLocation>
        <location evidence="3">Nucleus</location>
    </subcellularLocation>
</comment>
<organism evidence="10 11">
    <name type="scientific">Trichuris muris</name>
    <name type="common">Mouse whipworm</name>
    <dbReference type="NCBI Taxonomy" id="70415"/>
    <lineage>
        <taxon>Eukaryota</taxon>
        <taxon>Metazoa</taxon>
        <taxon>Ecdysozoa</taxon>
        <taxon>Nematoda</taxon>
        <taxon>Enoplea</taxon>
        <taxon>Dorylaimia</taxon>
        <taxon>Trichinellida</taxon>
        <taxon>Trichuridae</taxon>
        <taxon>Trichuris</taxon>
    </lineage>
</organism>
<feature type="coiled-coil region" evidence="5">
    <location>
        <begin position="70"/>
        <end position="118"/>
    </location>
</feature>
<feature type="domain" description="LTD" evidence="7">
    <location>
        <begin position="465"/>
        <end position="583"/>
    </location>
</feature>
<dbReference type="FunFam" id="1.20.5.170:FF:000058">
    <property type="entry name" value="Intermediate filament protein B"/>
    <property type="match status" value="1"/>
</dbReference>
<dbReference type="AlphaFoldDB" id="A0A5S6QD61"/>
<sequence length="1280" mass="145538">MSKTAESTLEYEGEYRSSITPRTAGRSSTRSSSGMGSAAQTPGGRVLKIVTEMGSSTVSGISPSFSANAAQSFLAATEKEKREMQNLNDRLSNYIDRVKGLESQNRKLVGDLEDLRSRWGKDTSDIKDKYAEDLSGARRMIDDMARQKCEIEVQISRLQDDIAEYRRRYDDAVRLRQTDKDQIGSLRNMITDAENEIKLLRQRFRSVVDEMSRYSKDNAKFWDELQKARSDLDQETLSRIDFQNQTQTLLEELEFLRRVHDQEVKELQALLSREPTDTKEFFKNELALAVRDIRNEYDIIAQQNKTDMESWYKLKVQEVQSATSRQGMESNYQREEVKRMRDHMQDLRGKLADLEGKNVLLEKQVQELNHQLEDDQRQYEMALNDRDAQLRKMREECHALVSELQALLDTKQILDAEIAIYRKMLEGEESRAGLRQMVEQVVKSHSLQQQEATESNRTVRGEMSTRTTFQRSAKGNVTISECDLDGKFVILENTHRSKEENISEWKLKRKIDGKREIVYTLPQGIVLKPGKSCKIWANDQGGSSHPPSELIFSSESSWGSGSNVHTFLMNRDGEERASHVQRTIAQASAEGQSTGAAESATVVKRSGSSVKNLLFWIDRLHCSRSLTSPICRSSGVFNANCRDKFSSQPTMEYPHNSEGENTSAVVGVTSASHESVVMHPQHVEVIKTAGHVPPLQTNAQHHHLSPKEDLQGANVLQEMKNMRIPTYDPYQRPGTIYGQVAAGVYDPLTGANPAYSTLTALPPTQHLLSSPYNLLAAPTQEYYQRNSNDYYTGMRQLPHMYAENAEDIMERLNRQTHAGASMYSKTVNVEMPSPVDSGIGPDIMVTPKQEVQDNGGFGYTDLHSAMIQTLQPRVGKEYTSSRTSQSSDRIVTNRESPIHIPKIMTSVGFQYTLEAPISTSIRKEDDKMTYINKGQFYTVTLEYIPDPVKPLKSITVKSVMMIVFREEKTYEEEVKCWQFWHSRQHSMKQRILDADSKNSTGIIGGIEEIAHNAIQFYWNPTEQPVKINVAVQCLSTDFSNQKGVKGLPLHLQVDTFDEMHSKNVPFHRGYCQIKVFCDKGANRKMLHEQRRDEKRRLQGRKKSDGEYHELSERSEFYHMSNLTKPAVLFVPPEDYERFPPVESFYAIEGSGMQVLGKDESNENGGGTPPLKRGKIFPSDRVMLYVRKPEENVFTPMHVIPPSVDGLLKAIQEKYSIDFSRITGLYKQCKKGVTVQVDNDMIRHYCNEDSFLIQINPVDEGTSYSITLIELDTGLTASPSL</sequence>
<dbReference type="InterPro" id="IPR036415">
    <property type="entry name" value="Lamin_tail_dom_sf"/>
</dbReference>
<evidence type="ECO:0000259" key="9">
    <source>
        <dbReference type="PROSITE" id="PS51968"/>
    </source>
</evidence>
<feature type="coiled-coil region" evidence="5">
    <location>
        <begin position="155"/>
        <end position="210"/>
    </location>
</feature>
<dbReference type="InterPro" id="IPR001322">
    <property type="entry name" value="Lamin_tail_dom"/>
</dbReference>
<dbReference type="PANTHER" id="PTHR45721:SF6">
    <property type="entry name" value="INTERMEDIATE FILAMENT PROTEIN IFB-1"/>
    <property type="match status" value="1"/>
</dbReference>
<dbReference type="InterPro" id="IPR018039">
    <property type="entry name" value="IF_conserved"/>
</dbReference>
<evidence type="ECO:0000256" key="6">
    <source>
        <dbReference type="SAM" id="MobiDB-lite"/>
    </source>
</evidence>
<feature type="compositionally biased region" description="Low complexity" evidence="6">
    <location>
        <begin position="20"/>
        <end position="39"/>
    </location>
</feature>
<dbReference type="Pfam" id="PF00932">
    <property type="entry name" value="LTD"/>
    <property type="match status" value="1"/>
</dbReference>
<dbReference type="PROSITE" id="PS51841">
    <property type="entry name" value="LTD"/>
    <property type="match status" value="1"/>
</dbReference>
<evidence type="ECO:0000256" key="1">
    <source>
        <dbReference type="ARBA" id="ARBA00022754"/>
    </source>
</evidence>
<keyword evidence="3" id="KW-0539">Nucleus</keyword>
<dbReference type="SMART" id="SM01391">
    <property type="entry name" value="Filament"/>
    <property type="match status" value="1"/>
</dbReference>
<dbReference type="GO" id="GO:0005882">
    <property type="term" value="C:intermediate filament"/>
    <property type="evidence" value="ECO:0007669"/>
    <property type="project" value="UniProtKB-KW"/>
</dbReference>
<dbReference type="InterPro" id="IPR057520">
    <property type="entry name" value="GRHL1/CP2_C"/>
</dbReference>
<accession>A0A5S6QD61</accession>
<feature type="coiled-coil region" evidence="5">
    <location>
        <begin position="337"/>
        <end position="410"/>
    </location>
</feature>